<dbReference type="GO" id="GO:0097157">
    <property type="term" value="F:pre-mRNA intronic binding"/>
    <property type="evidence" value="ECO:0007669"/>
    <property type="project" value="TreeGrafter"/>
</dbReference>
<reference evidence="3" key="2">
    <citation type="submission" date="2015-01" db="EMBL/GenBank/DDBJ databases">
        <title>Evolutionary Origins and Diversification of the Mycorrhizal Mutualists.</title>
        <authorList>
            <consortium name="DOE Joint Genome Institute"/>
            <consortium name="Mycorrhizal Genomics Consortium"/>
            <person name="Kohler A."/>
            <person name="Kuo A."/>
            <person name="Nagy L.G."/>
            <person name="Floudas D."/>
            <person name="Copeland A."/>
            <person name="Barry K.W."/>
            <person name="Cichocki N."/>
            <person name="Veneault-Fourrey C."/>
            <person name="LaButti K."/>
            <person name="Lindquist E.A."/>
            <person name="Lipzen A."/>
            <person name="Lundell T."/>
            <person name="Morin E."/>
            <person name="Murat C."/>
            <person name="Riley R."/>
            <person name="Ohm R."/>
            <person name="Sun H."/>
            <person name="Tunlid A."/>
            <person name="Henrissat B."/>
            <person name="Grigoriev I.V."/>
            <person name="Hibbett D.S."/>
            <person name="Martin F."/>
        </authorList>
    </citation>
    <scope>NUCLEOTIDE SEQUENCE [LARGE SCALE GENOMIC DNA]</scope>
    <source>
        <strain evidence="3">Foug A</strain>
    </source>
</reference>
<organism evidence="2 3">
    <name type="scientific">Scleroderma citrinum Foug A</name>
    <dbReference type="NCBI Taxonomy" id="1036808"/>
    <lineage>
        <taxon>Eukaryota</taxon>
        <taxon>Fungi</taxon>
        <taxon>Dikarya</taxon>
        <taxon>Basidiomycota</taxon>
        <taxon>Agaricomycotina</taxon>
        <taxon>Agaricomycetes</taxon>
        <taxon>Agaricomycetidae</taxon>
        <taxon>Boletales</taxon>
        <taxon>Sclerodermatineae</taxon>
        <taxon>Sclerodermataceae</taxon>
        <taxon>Scleroderma</taxon>
    </lineage>
</organism>
<dbReference type="GO" id="GO:0005682">
    <property type="term" value="C:U5 snRNP"/>
    <property type="evidence" value="ECO:0007669"/>
    <property type="project" value="TreeGrafter"/>
</dbReference>
<evidence type="ECO:0000313" key="3">
    <source>
        <dbReference type="Proteomes" id="UP000053989"/>
    </source>
</evidence>
<dbReference type="PANTHER" id="PTHR11140:SF0">
    <property type="entry name" value="PRE-MRNA-PROCESSING-SPLICING FACTOR 8"/>
    <property type="match status" value="1"/>
</dbReference>
<feature type="non-terminal residue" evidence="2">
    <location>
        <position position="59"/>
    </location>
</feature>
<feature type="domain" description="Pre-mRNA-processing-splicing factor 8 U6-snRNA-binding" evidence="1">
    <location>
        <begin position="18"/>
        <end position="56"/>
    </location>
</feature>
<accession>A0A0C3DKA1</accession>
<reference evidence="2 3" key="1">
    <citation type="submission" date="2014-04" db="EMBL/GenBank/DDBJ databases">
        <authorList>
            <consortium name="DOE Joint Genome Institute"/>
            <person name="Kuo A."/>
            <person name="Kohler A."/>
            <person name="Nagy L.G."/>
            <person name="Floudas D."/>
            <person name="Copeland A."/>
            <person name="Barry K.W."/>
            <person name="Cichocki N."/>
            <person name="Veneault-Fourrey C."/>
            <person name="LaButti K."/>
            <person name="Lindquist E.A."/>
            <person name="Lipzen A."/>
            <person name="Lundell T."/>
            <person name="Morin E."/>
            <person name="Murat C."/>
            <person name="Sun H."/>
            <person name="Tunlid A."/>
            <person name="Henrissat B."/>
            <person name="Grigoriev I.V."/>
            <person name="Hibbett D.S."/>
            <person name="Martin F."/>
            <person name="Nordberg H.P."/>
            <person name="Cantor M.N."/>
            <person name="Hua S.X."/>
        </authorList>
    </citation>
    <scope>NUCLEOTIDE SEQUENCE [LARGE SCALE GENOMIC DNA]</scope>
    <source>
        <strain evidence="2 3">Foug A</strain>
    </source>
</reference>
<keyword evidence="3" id="KW-1185">Reference proteome</keyword>
<dbReference type="EMBL" id="KN822055">
    <property type="protein sequence ID" value="KIM61090.1"/>
    <property type="molecule type" value="Genomic_DNA"/>
</dbReference>
<dbReference type="AlphaFoldDB" id="A0A0C3DKA1"/>
<dbReference type="Proteomes" id="UP000053989">
    <property type="component" value="Unassembled WGS sequence"/>
</dbReference>
<dbReference type="STRING" id="1036808.A0A0C3DKA1"/>
<dbReference type="GO" id="GO:0030623">
    <property type="term" value="F:U5 snRNA binding"/>
    <property type="evidence" value="ECO:0007669"/>
    <property type="project" value="TreeGrafter"/>
</dbReference>
<dbReference type="InParanoid" id="A0A0C3DKA1"/>
<dbReference type="GO" id="GO:0017070">
    <property type="term" value="F:U6 snRNA binding"/>
    <property type="evidence" value="ECO:0007669"/>
    <property type="project" value="InterPro"/>
</dbReference>
<dbReference type="InterPro" id="IPR019580">
    <property type="entry name" value="Prp8_U6-snRNA-bd"/>
</dbReference>
<dbReference type="Pfam" id="PF10596">
    <property type="entry name" value="U6-snRNA_bdg"/>
    <property type="match status" value="1"/>
</dbReference>
<dbReference type="GO" id="GO:0000244">
    <property type="term" value="P:spliceosomal tri-snRNP complex assembly"/>
    <property type="evidence" value="ECO:0007669"/>
    <property type="project" value="TreeGrafter"/>
</dbReference>
<protein>
    <recommendedName>
        <fullName evidence="1">Pre-mRNA-processing-splicing factor 8 U6-snRNA-binding domain-containing protein</fullName>
    </recommendedName>
</protein>
<sequence>THSGGRRNVTTVNCGSSTNYRVEVIAALGGVEGILEHILFKGTYFPTWGDLFWEKGVWF</sequence>
<dbReference type="GO" id="GO:0030619">
    <property type="term" value="F:U1 snRNA binding"/>
    <property type="evidence" value="ECO:0007669"/>
    <property type="project" value="TreeGrafter"/>
</dbReference>
<evidence type="ECO:0000259" key="1">
    <source>
        <dbReference type="Pfam" id="PF10596"/>
    </source>
</evidence>
<dbReference type="HOGENOM" id="CLU_2967506_0_0_1"/>
<dbReference type="PANTHER" id="PTHR11140">
    <property type="entry name" value="PRE-MRNA SPLICING FACTOR PRP8"/>
    <property type="match status" value="1"/>
</dbReference>
<dbReference type="OrthoDB" id="1931567at2759"/>
<feature type="non-terminal residue" evidence="2">
    <location>
        <position position="1"/>
    </location>
</feature>
<dbReference type="GO" id="GO:0030620">
    <property type="term" value="F:U2 snRNA binding"/>
    <property type="evidence" value="ECO:0007669"/>
    <property type="project" value="TreeGrafter"/>
</dbReference>
<proteinExistence type="predicted"/>
<dbReference type="InterPro" id="IPR027652">
    <property type="entry name" value="PRP8"/>
</dbReference>
<gene>
    <name evidence="2" type="ORF">SCLCIDRAFT_1182106</name>
</gene>
<dbReference type="GO" id="GO:0071013">
    <property type="term" value="C:catalytic step 2 spliceosome"/>
    <property type="evidence" value="ECO:0007669"/>
    <property type="project" value="TreeGrafter"/>
</dbReference>
<evidence type="ECO:0000313" key="2">
    <source>
        <dbReference type="EMBL" id="KIM61090.1"/>
    </source>
</evidence>
<name>A0A0C3DKA1_9AGAM</name>